<proteinExistence type="predicted"/>
<dbReference type="AlphaFoldDB" id="A0A7J0GYH1"/>
<evidence type="ECO:0000313" key="1">
    <source>
        <dbReference type="EMBL" id="GFZ15842.1"/>
    </source>
</evidence>
<reference evidence="1 2" key="1">
    <citation type="submission" date="2019-07" db="EMBL/GenBank/DDBJ databases">
        <title>De Novo Assembly of kiwifruit Actinidia rufa.</title>
        <authorList>
            <person name="Sugita-Konishi S."/>
            <person name="Sato K."/>
            <person name="Mori E."/>
            <person name="Abe Y."/>
            <person name="Kisaki G."/>
            <person name="Hamano K."/>
            <person name="Suezawa K."/>
            <person name="Otani M."/>
            <person name="Fukuda T."/>
            <person name="Manabe T."/>
            <person name="Gomi K."/>
            <person name="Tabuchi M."/>
            <person name="Akimitsu K."/>
            <person name="Kataoka I."/>
        </authorList>
    </citation>
    <scope>NUCLEOTIDE SEQUENCE [LARGE SCALE GENOMIC DNA]</scope>
    <source>
        <strain evidence="2">cv. Fuchu</strain>
    </source>
</reference>
<accession>A0A7J0GYH1</accession>
<organism evidence="1 2">
    <name type="scientific">Actinidia rufa</name>
    <dbReference type="NCBI Taxonomy" id="165716"/>
    <lineage>
        <taxon>Eukaryota</taxon>
        <taxon>Viridiplantae</taxon>
        <taxon>Streptophyta</taxon>
        <taxon>Embryophyta</taxon>
        <taxon>Tracheophyta</taxon>
        <taxon>Spermatophyta</taxon>
        <taxon>Magnoliopsida</taxon>
        <taxon>eudicotyledons</taxon>
        <taxon>Gunneridae</taxon>
        <taxon>Pentapetalae</taxon>
        <taxon>asterids</taxon>
        <taxon>Ericales</taxon>
        <taxon>Actinidiaceae</taxon>
        <taxon>Actinidia</taxon>
    </lineage>
</organism>
<protein>
    <submittedName>
        <fullName evidence="1">Nucleoporin 155</fullName>
    </submittedName>
</protein>
<sequence length="74" mass="8217">MSSENEIVLRDVTNACLVVSDRIGRDVAAQLDLEEALEASRYASHPYSTHPREVVYSLLILLLTKGCLVAEKDE</sequence>
<dbReference type="EMBL" id="BJWL01000025">
    <property type="protein sequence ID" value="GFZ15842.1"/>
    <property type="molecule type" value="Genomic_DNA"/>
</dbReference>
<dbReference type="OrthoDB" id="338970at2759"/>
<dbReference type="Proteomes" id="UP000585474">
    <property type="component" value="Unassembled WGS sequence"/>
</dbReference>
<comment type="caution">
    <text evidence="1">The sequence shown here is derived from an EMBL/GenBank/DDBJ whole genome shotgun (WGS) entry which is preliminary data.</text>
</comment>
<keyword evidence="2" id="KW-1185">Reference proteome</keyword>
<evidence type="ECO:0000313" key="2">
    <source>
        <dbReference type="Proteomes" id="UP000585474"/>
    </source>
</evidence>
<name>A0A7J0GYH1_9ERIC</name>
<gene>
    <name evidence="1" type="ORF">Acr_25g0002510</name>
</gene>